<dbReference type="PANTHER" id="PTHR43479:SF11">
    <property type="entry name" value="ACREF_ENVCD OPERON REPRESSOR-RELATED"/>
    <property type="match status" value="1"/>
</dbReference>
<evidence type="ECO:0000256" key="2">
    <source>
        <dbReference type="PROSITE-ProRule" id="PRU00335"/>
    </source>
</evidence>
<dbReference type="PANTHER" id="PTHR43479">
    <property type="entry name" value="ACREF/ENVCD OPERON REPRESSOR-RELATED"/>
    <property type="match status" value="1"/>
</dbReference>
<dbReference type="SUPFAM" id="SSF46689">
    <property type="entry name" value="Homeodomain-like"/>
    <property type="match status" value="1"/>
</dbReference>
<keyword evidence="1 2" id="KW-0238">DNA-binding</keyword>
<proteinExistence type="predicted"/>
<keyword evidence="5" id="KW-1185">Reference proteome</keyword>
<dbReference type="Pfam" id="PF00440">
    <property type="entry name" value="TetR_N"/>
    <property type="match status" value="1"/>
</dbReference>
<dbReference type="InterPro" id="IPR009057">
    <property type="entry name" value="Homeodomain-like_sf"/>
</dbReference>
<feature type="DNA-binding region" description="H-T-H motif" evidence="2">
    <location>
        <begin position="22"/>
        <end position="41"/>
    </location>
</feature>
<dbReference type="PROSITE" id="PS50977">
    <property type="entry name" value="HTH_TETR_2"/>
    <property type="match status" value="1"/>
</dbReference>
<dbReference type="InterPro" id="IPR001647">
    <property type="entry name" value="HTH_TetR"/>
</dbReference>
<sequence>MKQKILEKAGELFIKYGFKSVTMDEIADQMGISKKTIYTHFKNKTLLVKETVMSFFDMIAHGIDCICETQKDPIEELFAIKNYTHENLKDESCSSHYQLQKYYPAIFQTLKTRQLELMKSCVKDNLERGIALGLFRDDLDIDFIARIYFTGVVGIKDEETFSPEEFNYQYLSSTYLNYHIRAIATEKGKLKLEKLLLKNEN</sequence>
<dbReference type="PRINTS" id="PR00455">
    <property type="entry name" value="HTHTETR"/>
</dbReference>
<dbReference type="InterPro" id="IPR036271">
    <property type="entry name" value="Tet_transcr_reg_TetR-rel_C_sf"/>
</dbReference>
<feature type="domain" description="HTH tetR-type" evidence="3">
    <location>
        <begin position="1"/>
        <end position="59"/>
    </location>
</feature>
<accession>A0ABU2Y7F5</accession>
<protein>
    <submittedName>
        <fullName evidence="4">TetR/AcrR family transcriptional regulator</fullName>
    </submittedName>
</protein>
<evidence type="ECO:0000256" key="1">
    <source>
        <dbReference type="ARBA" id="ARBA00023125"/>
    </source>
</evidence>
<gene>
    <name evidence="4" type="ORF">RM519_07905</name>
</gene>
<dbReference type="Proteomes" id="UP001252186">
    <property type="component" value="Unassembled WGS sequence"/>
</dbReference>
<name>A0ABU2Y7F5_9FLAO</name>
<evidence type="ECO:0000313" key="4">
    <source>
        <dbReference type="EMBL" id="MDT0553165.1"/>
    </source>
</evidence>
<evidence type="ECO:0000313" key="5">
    <source>
        <dbReference type="Proteomes" id="UP001252186"/>
    </source>
</evidence>
<comment type="caution">
    <text evidence="4">The sequence shown here is derived from an EMBL/GenBank/DDBJ whole genome shotgun (WGS) entry which is preliminary data.</text>
</comment>
<dbReference type="SUPFAM" id="SSF48498">
    <property type="entry name" value="Tetracyclin repressor-like, C-terminal domain"/>
    <property type="match status" value="1"/>
</dbReference>
<dbReference type="Gene3D" id="1.10.357.10">
    <property type="entry name" value="Tetracycline Repressor, domain 2"/>
    <property type="match status" value="1"/>
</dbReference>
<reference evidence="4 5" key="1">
    <citation type="submission" date="2023-09" db="EMBL/GenBank/DDBJ databases">
        <authorList>
            <person name="Rey-Velasco X."/>
        </authorList>
    </citation>
    <scope>NUCLEOTIDE SEQUENCE [LARGE SCALE GENOMIC DNA]</scope>
    <source>
        <strain evidence="4 5">P050</strain>
    </source>
</reference>
<dbReference type="RefSeq" id="WP_311593149.1">
    <property type="nucleotide sequence ID" value="NZ_JAVRHV010000003.1"/>
</dbReference>
<dbReference type="InterPro" id="IPR050624">
    <property type="entry name" value="HTH-type_Tx_Regulator"/>
</dbReference>
<evidence type="ECO:0000259" key="3">
    <source>
        <dbReference type="PROSITE" id="PS50977"/>
    </source>
</evidence>
<dbReference type="EMBL" id="JAVRHV010000003">
    <property type="protein sequence ID" value="MDT0553165.1"/>
    <property type="molecule type" value="Genomic_DNA"/>
</dbReference>
<organism evidence="4 5">
    <name type="scientific">Urechidicola vernalis</name>
    <dbReference type="NCBI Taxonomy" id="3075600"/>
    <lineage>
        <taxon>Bacteria</taxon>
        <taxon>Pseudomonadati</taxon>
        <taxon>Bacteroidota</taxon>
        <taxon>Flavobacteriia</taxon>
        <taxon>Flavobacteriales</taxon>
        <taxon>Flavobacteriaceae</taxon>
        <taxon>Urechidicola</taxon>
    </lineage>
</organism>